<organism evidence="2 3">
    <name type="scientific">Roseburia yibonii</name>
    <dbReference type="NCBI Taxonomy" id="2763063"/>
    <lineage>
        <taxon>Bacteria</taxon>
        <taxon>Bacillati</taxon>
        <taxon>Bacillota</taxon>
        <taxon>Clostridia</taxon>
        <taxon>Lachnospirales</taxon>
        <taxon>Lachnospiraceae</taxon>
        <taxon>Roseburia</taxon>
    </lineage>
</organism>
<comment type="caution">
    <text evidence="2">The sequence shown here is derived from an EMBL/GenBank/DDBJ whole genome shotgun (WGS) entry which is preliminary data.</text>
</comment>
<dbReference type="Proteomes" id="UP000621540">
    <property type="component" value="Unassembled WGS sequence"/>
</dbReference>
<name>A0ABR7I9Q3_9FIRM</name>
<dbReference type="InterPro" id="IPR036291">
    <property type="entry name" value="NAD(P)-bd_dom_sf"/>
</dbReference>
<gene>
    <name evidence="2" type="ORF">H8Z76_06395</name>
</gene>
<feature type="domain" description="NAD-dependent epimerase/dehydratase" evidence="1">
    <location>
        <begin position="4"/>
        <end position="252"/>
    </location>
</feature>
<dbReference type="CDD" id="cd08946">
    <property type="entry name" value="SDR_e"/>
    <property type="match status" value="1"/>
</dbReference>
<dbReference type="InterPro" id="IPR050177">
    <property type="entry name" value="Lipid_A_modif_metabolic_enz"/>
</dbReference>
<sequence>MKKIIVFGATGNVGSYFTKYASEYFSKDEYQIIASGKRKKADVFQTMDVPYISVDITNPSDFDNLPKEDIYAVVLLAAVIPAYMDGYHPKDYLDSIIMGTYNVLEFCRTRNVDRILYSTSCFDVWEYPTGTIIKPDMPKNFSYTGDHAMYVISKNTALELLEHYHQQYGLKTFAFRFPTVYSYSTNHYIYPNGVKTLRPLYKLIFHAMESKPLEIWGDPNYAKDMLHVYDMAQMFCKAIEVQNLTKGFYNCGTGIPVTLRQQMEAIIEVFCPPGKPSEIICLTDKVAGGGILMDVQNAKDELGYEPKYDVVKLFENFKEEMKVDRFLELRGK</sequence>
<dbReference type="RefSeq" id="WP_022516195.1">
    <property type="nucleotide sequence ID" value="NZ_JACOQH010000003.1"/>
</dbReference>
<evidence type="ECO:0000313" key="3">
    <source>
        <dbReference type="Proteomes" id="UP000621540"/>
    </source>
</evidence>
<dbReference type="Pfam" id="PF01370">
    <property type="entry name" value="Epimerase"/>
    <property type="match status" value="1"/>
</dbReference>
<evidence type="ECO:0000259" key="1">
    <source>
        <dbReference type="Pfam" id="PF01370"/>
    </source>
</evidence>
<dbReference type="Gene3D" id="3.40.50.720">
    <property type="entry name" value="NAD(P)-binding Rossmann-like Domain"/>
    <property type="match status" value="1"/>
</dbReference>
<evidence type="ECO:0000313" key="2">
    <source>
        <dbReference type="EMBL" id="MBC5753663.1"/>
    </source>
</evidence>
<dbReference type="PANTHER" id="PTHR43245">
    <property type="entry name" value="BIFUNCTIONAL POLYMYXIN RESISTANCE PROTEIN ARNA"/>
    <property type="match status" value="1"/>
</dbReference>
<reference evidence="2 3" key="1">
    <citation type="submission" date="2020-08" db="EMBL/GenBank/DDBJ databases">
        <title>Genome public.</title>
        <authorList>
            <person name="Liu C."/>
            <person name="Sun Q."/>
        </authorList>
    </citation>
    <scope>NUCLEOTIDE SEQUENCE [LARGE SCALE GENOMIC DNA]</scope>
    <source>
        <strain evidence="2 3">BX0805</strain>
    </source>
</reference>
<dbReference type="PANTHER" id="PTHR43245:SF55">
    <property type="entry name" value="NAD(P)-BINDING DOMAIN-CONTAINING PROTEIN"/>
    <property type="match status" value="1"/>
</dbReference>
<protein>
    <submittedName>
        <fullName evidence="2">NAD(P)-dependent oxidoreductase</fullName>
    </submittedName>
</protein>
<dbReference type="EMBL" id="JACOQH010000003">
    <property type="protein sequence ID" value="MBC5753663.1"/>
    <property type="molecule type" value="Genomic_DNA"/>
</dbReference>
<accession>A0ABR7I9Q3</accession>
<dbReference type="SUPFAM" id="SSF51735">
    <property type="entry name" value="NAD(P)-binding Rossmann-fold domains"/>
    <property type="match status" value="1"/>
</dbReference>
<proteinExistence type="predicted"/>
<keyword evidence="3" id="KW-1185">Reference proteome</keyword>
<dbReference type="InterPro" id="IPR001509">
    <property type="entry name" value="Epimerase_deHydtase"/>
</dbReference>